<dbReference type="PROSITE" id="PS50011">
    <property type="entry name" value="PROTEIN_KINASE_DOM"/>
    <property type="match status" value="1"/>
</dbReference>
<keyword evidence="5" id="KW-1185">Reference proteome</keyword>
<dbReference type="InterPro" id="IPR011009">
    <property type="entry name" value="Kinase-like_dom_sf"/>
</dbReference>
<sequence length="672" mass="78052">MEKVIAFKIRDGKDRYQIIENIDQGAQGIVQKAKDNHDPRQQMVAYKYQNLLEKQNKINNQAGTKTDREIAFSRELLRIIREIASFALCHPNIVEIRDSFLTEEGEMIIISELAEMNLFSYREKQGNIAPSQVSVMMLQLLEGLDCIHKNGFIHRDLSPDNILVFSDNLIKISDFGVAAQGNQTKSVYGKVNYMAPQITLQDPYNESVDIWSLGIILYYLCTGKDKKGSKSVSSIRLSKQQIEFPQNYSQFQEIFDQMTQFDEICRPSITQLRQDFIKLINPNESGYLEYQKKLIKFQLDSIKQRLDKDIEKYFQFLQIYNDNPNESIHDAIHSQVNDLQNKLKEIQKQVRSYIAETFGEKEKHLKFQNVIETCQVIKPNKGNEQILESNMSLTQILITDLQKEVNSALNAKANANANNSIQQQNPADSSLQMIEENTQFRMEFDRLLGIYVKESQKTEQLNSEKQEQLNSEKQEQLQKEKQELLQKEKQVLRQNEQQVLQQNEQQELLYKLEGEWEQLYKGSTDGFKAQKFHQKCDNKGPTVTFILSEFGQVFGGYTSVPWKTPENYFQRQKDKKAFVFQLTKNTLHPLNISHVDHAVSHFQNQIIQFGLDDIHIEDDCNLNKTNYCSIGNTYKLSKSINLGNQTSNEYLAGAKKFRVLEIVVYCEKKEKK</sequence>
<dbReference type="GO" id="GO:0005737">
    <property type="term" value="C:cytoplasm"/>
    <property type="evidence" value="ECO:0007669"/>
    <property type="project" value="TreeGrafter"/>
</dbReference>
<evidence type="ECO:0000259" key="3">
    <source>
        <dbReference type="PROSITE" id="PS51886"/>
    </source>
</evidence>
<protein>
    <submittedName>
        <fullName evidence="4">Tldc domain-containing protein</fullName>
    </submittedName>
</protein>
<dbReference type="GO" id="GO:0005524">
    <property type="term" value="F:ATP binding"/>
    <property type="evidence" value="ECO:0007669"/>
    <property type="project" value="InterPro"/>
</dbReference>
<dbReference type="Pfam" id="PF07534">
    <property type="entry name" value="TLD"/>
    <property type="match status" value="1"/>
</dbReference>
<dbReference type="PROSITE" id="PS51886">
    <property type="entry name" value="TLDC"/>
    <property type="match status" value="1"/>
</dbReference>
<dbReference type="CDD" id="cd14014">
    <property type="entry name" value="STKc_PknB_like"/>
    <property type="match status" value="1"/>
</dbReference>
<dbReference type="PROSITE" id="PS00109">
    <property type="entry name" value="PROTEIN_KINASE_TYR"/>
    <property type="match status" value="1"/>
</dbReference>
<dbReference type="Pfam" id="PF00069">
    <property type="entry name" value="Pkinase"/>
    <property type="match status" value="1"/>
</dbReference>
<keyword evidence="1" id="KW-0175">Coiled coil</keyword>
<feature type="domain" description="Protein kinase" evidence="2">
    <location>
        <begin position="16"/>
        <end position="277"/>
    </location>
</feature>
<dbReference type="SMART" id="SM00584">
    <property type="entry name" value="TLDc"/>
    <property type="match status" value="1"/>
</dbReference>
<dbReference type="InterPro" id="IPR000719">
    <property type="entry name" value="Prot_kinase_dom"/>
</dbReference>
<dbReference type="InterPro" id="IPR006571">
    <property type="entry name" value="TLDc_dom"/>
</dbReference>
<dbReference type="AlphaFoldDB" id="A0A078AU83"/>
<reference evidence="4 5" key="1">
    <citation type="submission" date="2014-06" db="EMBL/GenBank/DDBJ databases">
        <authorList>
            <person name="Swart Estienne"/>
        </authorList>
    </citation>
    <scope>NUCLEOTIDE SEQUENCE [LARGE SCALE GENOMIC DNA]</scope>
    <source>
        <strain evidence="4 5">130c</strain>
    </source>
</reference>
<evidence type="ECO:0000313" key="4">
    <source>
        <dbReference type="EMBL" id="CDW84393.1"/>
    </source>
</evidence>
<evidence type="ECO:0000259" key="2">
    <source>
        <dbReference type="PROSITE" id="PS50011"/>
    </source>
</evidence>
<evidence type="ECO:0000313" key="5">
    <source>
        <dbReference type="Proteomes" id="UP000039865"/>
    </source>
</evidence>
<proteinExistence type="predicted"/>
<dbReference type="EMBL" id="CCKQ01012758">
    <property type="protein sequence ID" value="CDW84393.1"/>
    <property type="molecule type" value="Genomic_DNA"/>
</dbReference>
<dbReference type="Gene3D" id="1.10.510.10">
    <property type="entry name" value="Transferase(Phosphotransferase) domain 1"/>
    <property type="match status" value="1"/>
</dbReference>
<dbReference type="InterPro" id="IPR008266">
    <property type="entry name" value="Tyr_kinase_AS"/>
</dbReference>
<dbReference type="InterPro" id="IPR053235">
    <property type="entry name" value="Ser_Thr_kinase"/>
</dbReference>
<feature type="coiled-coil region" evidence="1">
    <location>
        <begin position="455"/>
        <end position="505"/>
    </location>
</feature>
<dbReference type="SUPFAM" id="SSF56112">
    <property type="entry name" value="Protein kinase-like (PK-like)"/>
    <property type="match status" value="1"/>
</dbReference>
<accession>A0A078AU83</accession>
<dbReference type="OrthoDB" id="5979581at2759"/>
<dbReference type="PANTHER" id="PTHR24361">
    <property type="entry name" value="MITOGEN-ACTIVATED KINASE KINASE KINASE"/>
    <property type="match status" value="1"/>
</dbReference>
<feature type="domain" description="TLDc" evidence="3">
    <location>
        <begin position="490"/>
        <end position="672"/>
    </location>
</feature>
<dbReference type="GO" id="GO:0004674">
    <property type="term" value="F:protein serine/threonine kinase activity"/>
    <property type="evidence" value="ECO:0007669"/>
    <property type="project" value="TreeGrafter"/>
</dbReference>
<gene>
    <name evidence="4" type="primary">Contig10112.g10803</name>
    <name evidence="4" type="ORF">STYLEM_13455</name>
</gene>
<feature type="coiled-coil region" evidence="1">
    <location>
        <begin position="329"/>
        <end position="356"/>
    </location>
</feature>
<evidence type="ECO:0000256" key="1">
    <source>
        <dbReference type="SAM" id="Coils"/>
    </source>
</evidence>
<organism evidence="4 5">
    <name type="scientific">Stylonychia lemnae</name>
    <name type="common">Ciliate</name>
    <dbReference type="NCBI Taxonomy" id="5949"/>
    <lineage>
        <taxon>Eukaryota</taxon>
        <taxon>Sar</taxon>
        <taxon>Alveolata</taxon>
        <taxon>Ciliophora</taxon>
        <taxon>Intramacronucleata</taxon>
        <taxon>Spirotrichea</taxon>
        <taxon>Stichotrichia</taxon>
        <taxon>Sporadotrichida</taxon>
        <taxon>Oxytrichidae</taxon>
        <taxon>Stylonychinae</taxon>
        <taxon>Stylonychia</taxon>
    </lineage>
</organism>
<dbReference type="Proteomes" id="UP000039865">
    <property type="component" value="Unassembled WGS sequence"/>
</dbReference>
<dbReference type="InParanoid" id="A0A078AU83"/>
<name>A0A078AU83_STYLE</name>